<dbReference type="AlphaFoldDB" id="A0A9D4XZL3"/>
<dbReference type="GO" id="GO:0016020">
    <property type="term" value="C:membrane"/>
    <property type="evidence" value="ECO:0007669"/>
    <property type="project" value="UniProtKB-SubCell"/>
</dbReference>
<dbReference type="Proteomes" id="UP001058974">
    <property type="component" value="Chromosome 3"/>
</dbReference>
<keyword evidence="5" id="KW-0472">Membrane</keyword>
<dbReference type="InterPro" id="IPR006694">
    <property type="entry name" value="Fatty_acid_hydroxylase"/>
</dbReference>
<dbReference type="GO" id="GO:0008610">
    <property type="term" value="P:lipid biosynthetic process"/>
    <property type="evidence" value="ECO:0007669"/>
    <property type="project" value="InterPro"/>
</dbReference>
<evidence type="ECO:0000256" key="4">
    <source>
        <dbReference type="ARBA" id="ARBA00022989"/>
    </source>
</evidence>
<keyword evidence="7" id="KW-0560">Oxidoreductase</keyword>
<dbReference type="GO" id="GO:0004497">
    <property type="term" value="F:monooxygenase activity"/>
    <property type="evidence" value="ECO:0007669"/>
    <property type="project" value="UniProtKB-KW"/>
</dbReference>
<comment type="similarity">
    <text evidence="2">Belongs to the sterol desaturase family.</text>
</comment>
<keyword evidence="3" id="KW-0812">Transmembrane</keyword>
<evidence type="ECO:0000256" key="2">
    <source>
        <dbReference type="ARBA" id="ARBA00009324"/>
    </source>
</evidence>
<dbReference type="Gramene" id="Psat03G0382700-T1">
    <property type="protein sequence ID" value="KAI5428974.1"/>
    <property type="gene ID" value="KIW84_033827"/>
</dbReference>
<evidence type="ECO:0000313" key="7">
    <source>
        <dbReference type="EMBL" id="KAI5428974.1"/>
    </source>
</evidence>
<evidence type="ECO:0000259" key="6">
    <source>
        <dbReference type="Pfam" id="PF04116"/>
    </source>
</evidence>
<sequence length="467" mass="53901">MAYDSLIGSLQGFLSTFPGTRASKDASPGSLLPRRQSSYVTPVSPSRDIRFFYQSPFYSIFLRELPSKAPIPFALIELSGCKKLNKYKIQPSVKRTFLEMFKCYKYVIKTFIIAVGPLQIVSYPTIKWLGIRTSLPLPSRWELFWQLLVYFLIEDYANYWIHRMLHCKWSYENIHKVHHEYKTPIGFAAPYAHWAEIWMLGIPAFLGPVLVPGHIVTYWLWFILRQLEAIETHSGYEFPWSFTKYIPFYGGPAYHDYHHFVGGTSQGNFASVFTYCDYIYGTQKEYWGPKIVFVIANSVGIPLCTDSASNKCCFERPFGHFVRVLVDLDLNSDRRYKVLVEMRGYDFFVNLEYENLPDFCNNCNIIGHCLNNCKRRGDGNDNGNQKKRREKAVLEVDNGKKNKGNKQIYVQVNNGLNATENTTKEKGVDKDKRILIGNDDPLDIGGLSVNMEDDNIMDEIGDAIRRM</sequence>
<protein>
    <submittedName>
        <fullName evidence="7">Methylsterol monooxygenase 1-2</fullName>
    </submittedName>
</protein>
<keyword evidence="4" id="KW-1133">Transmembrane helix</keyword>
<keyword evidence="8" id="KW-1185">Reference proteome</keyword>
<gene>
    <name evidence="7" type="ORF">KIW84_033827</name>
</gene>
<evidence type="ECO:0000256" key="3">
    <source>
        <dbReference type="ARBA" id="ARBA00022692"/>
    </source>
</evidence>
<dbReference type="InterPro" id="IPR050307">
    <property type="entry name" value="Sterol_Desaturase_Related"/>
</dbReference>
<evidence type="ECO:0000313" key="8">
    <source>
        <dbReference type="Proteomes" id="UP001058974"/>
    </source>
</evidence>
<dbReference type="EMBL" id="JAMSHJ010000003">
    <property type="protein sequence ID" value="KAI5428974.1"/>
    <property type="molecule type" value="Genomic_DNA"/>
</dbReference>
<comment type="subcellular location">
    <subcellularLocation>
        <location evidence="1">Membrane</location>
    </subcellularLocation>
</comment>
<organism evidence="7 8">
    <name type="scientific">Pisum sativum</name>
    <name type="common">Garden pea</name>
    <name type="synonym">Lathyrus oleraceus</name>
    <dbReference type="NCBI Taxonomy" id="3888"/>
    <lineage>
        <taxon>Eukaryota</taxon>
        <taxon>Viridiplantae</taxon>
        <taxon>Streptophyta</taxon>
        <taxon>Embryophyta</taxon>
        <taxon>Tracheophyta</taxon>
        <taxon>Spermatophyta</taxon>
        <taxon>Magnoliopsida</taxon>
        <taxon>eudicotyledons</taxon>
        <taxon>Gunneridae</taxon>
        <taxon>Pentapetalae</taxon>
        <taxon>rosids</taxon>
        <taxon>fabids</taxon>
        <taxon>Fabales</taxon>
        <taxon>Fabaceae</taxon>
        <taxon>Papilionoideae</taxon>
        <taxon>50 kb inversion clade</taxon>
        <taxon>NPAAA clade</taxon>
        <taxon>Hologalegina</taxon>
        <taxon>IRL clade</taxon>
        <taxon>Fabeae</taxon>
        <taxon>Lathyrus</taxon>
    </lineage>
</organism>
<proteinExistence type="inferred from homology"/>
<evidence type="ECO:0000256" key="1">
    <source>
        <dbReference type="ARBA" id="ARBA00004370"/>
    </source>
</evidence>
<dbReference type="GO" id="GO:0005506">
    <property type="term" value="F:iron ion binding"/>
    <property type="evidence" value="ECO:0007669"/>
    <property type="project" value="InterPro"/>
</dbReference>
<comment type="caution">
    <text evidence="7">The sequence shown here is derived from an EMBL/GenBank/DDBJ whole genome shotgun (WGS) entry which is preliminary data.</text>
</comment>
<dbReference type="Pfam" id="PF04116">
    <property type="entry name" value="FA_hydroxylase"/>
    <property type="match status" value="1"/>
</dbReference>
<dbReference type="PANTHER" id="PTHR11863">
    <property type="entry name" value="STEROL DESATURASE"/>
    <property type="match status" value="1"/>
</dbReference>
<reference evidence="7 8" key="1">
    <citation type="journal article" date="2022" name="Nat. Genet.">
        <title>Improved pea reference genome and pan-genome highlight genomic features and evolutionary characteristics.</title>
        <authorList>
            <person name="Yang T."/>
            <person name="Liu R."/>
            <person name="Luo Y."/>
            <person name="Hu S."/>
            <person name="Wang D."/>
            <person name="Wang C."/>
            <person name="Pandey M.K."/>
            <person name="Ge S."/>
            <person name="Xu Q."/>
            <person name="Li N."/>
            <person name="Li G."/>
            <person name="Huang Y."/>
            <person name="Saxena R.K."/>
            <person name="Ji Y."/>
            <person name="Li M."/>
            <person name="Yan X."/>
            <person name="He Y."/>
            <person name="Liu Y."/>
            <person name="Wang X."/>
            <person name="Xiang C."/>
            <person name="Varshney R.K."/>
            <person name="Ding H."/>
            <person name="Gao S."/>
            <person name="Zong X."/>
        </authorList>
    </citation>
    <scope>NUCLEOTIDE SEQUENCE [LARGE SCALE GENOMIC DNA]</scope>
    <source>
        <strain evidence="7 8">cv. Zhongwan 6</strain>
    </source>
</reference>
<feature type="domain" description="Fatty acid hydroxylase" evidence="6">
    <location>
        <begin position="148"/>
        <end position="282"/>
    </location>
</feature>
<accession>A0A9D4XZL3</accession>
<keyword evidence="7" id="KW-0503">Monooxygenase</keyword>
<name>A0A9D4XZL3_PEA</name>
<evidence type="ECO:0000256" key="5">
    <source>
        <dbReference type="ARBA" id="ARBA00023136"/>
    </source>
</evidence>